<proteinExistence type="predicted"/>
<dbReference type="PANTHER" id="PTHR35279">
    <property type="match status" value="1"/>
</dbReference>
<evidence type="ECO:0000313" key="1">
    <source>
        <dbReference type="EMBL" id="MDG0812227.1"/>
    </source>
</evidence>
<dbReference type="EMBL" id="JAPDIA010000008">
    <property type="protein sequence ID" value="MDG0812227.1"/>
    <property type="molecule type" value="Genomic_DNA"/>
</dbReference>
<dbReference type="SUPFAM" id="SSF75005">
    <property type="entry name" value="Arabinanase/levansucrase/invertase"/>
    <property type="match status" value="1"/>
</dbReference>
<dbReference type="InterPro" id="IPR023296">
    <property type="entry name" value="Glyco_hydro_beta-prop_sf"/>
</dbReference>
<name>A0A9X4L2A5_9BACL</name>
<keyword evidence="2" id="KW-1185">Reference proteome</keyword>
<organism evidence="1 2">
    <name type="scientific">Cohnella rhizosphaerae</name>
    <dbReference type="NCBI Taxonomy" id="1457232"/>
    <lineage>
        <taxon>Bacteria</taxon>
        <taxon>Bacillati</taxon>
        <taxon>Bacillota</taxon>
        <taxon>Bacilli</taxon>
        <taxon>Bacillales</taxon>
        <taxon>Paenibacillaceae</taxon>
        <taxon>Cohnella</taxon>
    </lineage>
</organism>
<comment type="caution">
    <text evidence="1">The sequence shown here is derived from an EMBL/GenBank/DDBJ whole genome shotgun (WGS) entry which is preliminary data.</text>
</comment>
<evidence type="ECO:0008006" key="3">
    <source>
        <dbReference type="Google" id="ProtNLM"/>
    </source>
</evidence>
<sequence>MASPMSNRYVMYYSIVTRNDITGISFEQLALAVSTDGITWSKAGPAVVIPHGTVNDWDYRYATVGANVLKLSDNLYKLWYSGGNTQSYEGIGCATSTDGLNWVKNATNPILYYFNGVAWRNMRTYNPWALFDPARFNGHGDAVCYKFWFTGSPKTTDKKKHRLRAQRYRRIMMQKKTSRPGESAGPACFSFLLRLSREKQIFHHRHQAVTHPDELLDRFGAEHLALAHPTQAADHLMRLIHLDNFVGVNHVPVVNAHPVEQILGLGQQLLVDVGVHDSINLSLSLLSIRSSLRVCTVLMFINLASAI</sequence>
<reference evidence="1" key="1">
    <citation type="submission" date="2022-10" db="EMBL/GenBank/DDBJ databases">
        <title>Comparative genomic analysis of Cohnella hashimotonis sp. nov., isolated from the International Space Station.</title>
        <authorList>
            <person name="Simpson A."/>
            <person name="Venkateswaran K."/>
        </authorList>
    </citation>
    <scope>NUCLEOTIDE SEQUENCE</scope>
    <source>
        <strain evidence="1">DSM 28161</strain>
    </source>
</reference>
<evidence type="ECO:0000313" key="2">
    <source>
        <dbReference type="Proteomes" id="UP001153404"/>
    </source>
</evidence>
<dbReference type="RefSeq" id="WP_277535422.1">
    <property type="nucleotide sequence ID" value="NZ_JAPDIA010000008.1"/>
</dbReference>
<protein>
    <recommendedName>
        <fullName evidence="3">Glycosyl hydrolase family 32 N-terminal domain-containing protein</fullName>
    </recommendedName>
</protein>
<accession>A0A9X4L2A5</accession>
<dbReference type="PANTHER" id="PTHR35279:SF1">
    <property type="entry name" value="ARABINANASE_LEVANSUCRASE_INVERTASE"/>
    <property type="match status" value="1"/>
</dbReference>
<dbReference type="Gene3D" id="2.115.10.20">
    <property type="entry name" value="Glycosyl hydrolase domain, family 43"/>
    <property type="match status" value="1"/>
</dbReference>
<dbReference type="Proteomes" id="UP001153404">
    <property type="component" value="Unassembled WGS sequence"/>
</dbReference>
<gene>
    <name evidence="1" type="ORF">OMP40_24900</name>
</gene>
<dbReference type="AlphaFoldDB" id="A0A9X4L2A5"/>